<name>A0AA38J6P4_9CUCU</name>
<dbReference type="EMBL" id="JALNTZ010000001">
    <property type="protein sequence ID" value="KAJ3665757.1"/>
    <property type="molecule type" value="Genomic_DNA"/>
</dbReference>
<dbReference type="AlphaFoldDB" id="A0AA38J6P4"/>
<keyword evidence="2" id="KW-1185">Reference proteome</keyword>
<organism evidence="1 2">
    <name type="scientific">Zophobas morio</name>
    <dbReference type="NCBI Taxonomy" id="2755281"/>
    <lineage>
        <taxon>Eukaryota</taxon>
        <taxon>Metazoa</taxon>
        <taxon>Ecdysozoa</taxon>
        <taxon>Arthropoda</taxon>
        <taxon>Hexapoda</taxon>
        <taxon>Insecta</taxon>
        <taxon>Pterygota</taxon>
        <taxon>Neoptera</taxon>
        <taxon>Endopterygota</taxon>
        <taxon>Coleoptera</taxon>
        <taxon>Polyphaga</taxon>
        <taxon>Cucujiformia</taxon>
        <taxon>Tenebrionidae</taxon>
        <taxon>Zophobas</taxon>
    </lineage>
</organism>
<evidence type="ECO:0000313" key="1">
    <source>
        <dbReference type="EMBL" id="KAJ3665757.1"/>
    </source>
</evidence>
<comment type="caution">
    <text evidence="1">The sequence shown here is derived from an EMBL/GenBank/DDBJ whole genome shotgun (WGS) entry which is preliminary data.</text>
</comment>
<protein>
    <submittedName>
        <fullName evidence="1">Uncharacterized protein</fullName>
    </submittedName>
</protein>
<evidence type="ECO:0000313" key="2">
    <source>
        <dbReference type="Proteomes" id="UP001168821"/>
    </source>
</evidence>
<proteinExistence type="predicted"/>
<gene>
    <name evidence="1" type="ORF">Zmor_001235</name>
</gene>
<sequence>MKRTVQPYYIETVNKFIENRLEVKVEIKKASKIRKDIYLIQLENSENKQKIMENKEKLKVVQDDRVHINNDLTKKEREIQTQIRLQAKREREAGKVVKIGFNKLTIDGKTWKWDKTQRRLEPQN</sequence>
<accession>A0AA38J6P4</accession>
<dbReference type="Proteomes" id="UP001168821">
    <property type="component" value="Unassembled WGS sequence"/>
</dbReference>
<reference evidence="1" key="1">
    <citation type="journal article" date="2023" name="G3 (Bethesda)">
        <title>Whole genome assemblies of Zophobas morio and Tenebrio molitor.</title>
        <authorList>
            <person name="Kaur S."/>
            <person name="Stinson S.A."/>
            <person name="diCenzo G.C."/>
        </authorList>
    </citation>
    <scope>NUCLEOTIDE SEQUENCE</scope>
    <source>
        <strain evidence="1">QUZm001</strain>
    </source>
</reference>